<evidence type="ECO:0000259" key="4">
    <source>
        <dbReference type="Pfam" id="PF22124"/>
    </source>
</evidence>
<evidence type="ECO:0000259" key="3">
    <source>
        <dbReference type="Pfam" id="PF21307"/>
    </source>
</evidence>
<sequence>MSVARRMLLHHNIFALLSLLAISQCAPSGFPSSGNGIWNTKPGIIWAREWLPVGNGYLGAMSPGGTTQEILQLNIETLWSGGPFADPDYNGGNKQPSERDAMARAMKDIRHTIFESPIGEIDNIDVLTTDMGQFGSYAGAGYLISNLNTADPVTDYGRYLDLEQAIVRTVWTQGKATYQRSLLCSNPTRSCTQYINVTSSTPSVILPTLSYAFSSALQYGLPTPNITCMSANTLQVRGFVGAPSMLYELLAHVTAPGGNVSCIQFPVPSNSPPNATLEVTGSAREAWLTWVGDTNYNLDAGTAKSDFSYHGPDPHDKLVSLLAKPTSSDVSFSSILEEHVDDYEAITTIPFSLDLGQTPELDIPTDVLISQYQIDAAGNAAGNMFIDWLTFNFGRYLLFSSARGVLPANLQGKWAKDLENPWWGSYALDINIQMNYWMAEITNLDVTTPLFGFIEKGWVPRGTYTAEVLYNATQGWVVHNAANIFGQSGMMAGDPGSAEWANYAVSNAWMMLHVWDHFDYTNDVEWWKSRGWPLLKGVTLFHLNNMVEDTHFGDSTLVTNPCNSPEQLPITFGCAHSQQLIWQVFTAAQKGFAASGDTDTGFLEDVLDALDRVDKGIHIGSWGQLQGWKVDKDDPADTHRHLSHLVGLFPGSAVASYDPGIQGPVVVNGSMVTYTKEQVLKAAKISLVHRGNGTAADADAGWEKAWRAAAYAQLGDSANFYHLLSYCIQRNFAANLFSIYNPTDPNPVFQIDANLAYPAAVMNSLLQAPDVPTPETPLKITLLPALPSQWPKGSIRGARLRGGIGIDLSWEGGKLTKVVLRADRQAVSRQVEVLYAGRLLASLTTSPGLSKTILPSM</sequence>
<dbReference type="Pfam" id="PF22124">
    <property type="entry name" value="Glyco_hydro_95_cat"/>
    <property type="match status" value="1"/>
</dbReference>
<gene>
    <name evidence="5" type="ORF">D9756_007184</name>
</gene>
<dbReference type="InterPro" id="IPR027414">
    <property type="entry name" value="GH95_N_dom"/>
</dbReference>
<keyword evidence="1" id="KW-0732">Signal</keyword>
<feature type="domain" description="Glycosyl hydrolase family 95 N-terminal" evidence="2">
    <location>
        <begin position="37"/>
        <end position="297"/>
    </location>
</feature>
<keyword evidence="6" id="KW-1185">Reference proteome</keyword>
<comment type="caution">
    <text evidence="5">The sequence shown here is derived from an EMBL/GenBank/DDBJ whole genome shotgun (WGS) entry which is preliminary data.</text>
</comment>
<feature type="signal peptide" evidence="1">
    <location>
        <begin position="1"/>
        <end position="25"/>
    </location>
</feature>
<evidence type="ECO:0000256" key="1">
    <source>
        <dbReference type="SAM" id="SignalP"/>
    </source>
</evidence>
<dbReference type="InterPro" id="IPR012341">
    <property type="entry name" value="6hp_glycosidase-like_sf"/>
</dbReference>
<organism evidence="5 6">
    <name type="scientific">Leucocoprinus leucothites</name>
    <dbReference type="NCBI Taxonomy" id="201217"/>
    <lineage>
        <taxon>Eukaryota</taxon>
        <taxon>Fungi</taxon>
        <taxon>Dikarya</taxon>
        <taxon>Basidiomycota</taxon>
        <taxon>Agaricomycotina</taxon>
        <taxon>Agaricomycetes</taxon>
        <taxon>Agaricomycetidae</taxon>
        <taxon>Agaricales</taxon>
        <taxon>Agaricineae</taxon>
        <taxon>Agaricaceae</taxon>
        <taxon>Leucocoprinus</taxon>
    </lineage>
</organism>
<reference evidence="5 6" key="1">
    <citation type="journal article" date="2020" name="ISME J.">
        <title>Uncovering the hidden diversity of litter-decomposition mechanisms in mushroom-forming fungi.</title>
        <authorList>
            <person name="Floudas D."/>
            <person name="Bentzer J."/>
            <person name="Ahren D."/>
            <person name="Johansson T."/>
            <person name="Persson P."/>
            <person name="Tunlid A."/>
        </authorList>
    </citation>
    <scope>NUCLEOTIDE SEQUENCE [LARGE SCALE GENOMIC DNA]</scope>
    <source>
        <strain evidence="5 6">CBS 146.42</strain>
    </source>
</reference>
<dbReference type="OrthoDB" id="2848340at2759"/>
<dbReference type="PANTHER" id="PTHR31084">
    <property type="entry name" value="ALPHA-L-FUCOSIDASE 2"/>
    <property type="match status" value="1"/>
</dbReference>
<dbReference type="InterPro" id="IPR016518">
    <property type="entry name" value="Alpha-L-fucosidase"/>
</dbReference>
<dbReference type="GO" id="GO:0005975">
    <property type="term" value="P:carbohydrate metabolic process"/>
    <property type="evidence" value="ECO:0007669"/>
    <property type="project" value="InterPro"/>
</dbReference>
<evidence type="ECO:0000259" key="2">
    <source>
        <dbReference type="Pfam" id="PF14498"/>
    </source>
</evidence>
<dbReference type="Gene3D" id="1.50.10.10">
    <property type="match status" value="1"/>
</dbReference>
<evidence type="ECO:0000313" key="5">
    <source>
        <dbReference type="EMBL" id="KAF5354030.1"/>
    </source>
</evidence>
<feature type="domain" description="Alpha fucosidase A-like C-terminal" evidence="3">
    <location>
        <begin position="779"/>
        <end position="826"/>
    </location>
</feature>
<dbReference type="EMBL" id="JAACJO010000009">
    <property type="protein sequence ID" value="KAF5354030.1"/>
    <property type="molecule type" value="Genomic_DNA"/>
</dbReference>
<dbReference type="Pfam" id="PF21307">
    <property type="entry name" value="Glyco_hydro_95_C"/>
    <property type="match status" value="1"/>
</dbReference>
<name>A0A8H5D5T1_9AGAR</name>
<protein>
    <recommendedName>
        <fullName evidence="7">Glycoside hydrolase family 95 protein</fullName>
    </recommendedName>
</protein>
<evidence type="ECO:0000313" key="6">
    <source>
        <dbReference type="Proteomes" id="UP000559027"/>
    </source>
</evidence>
<dbReference type="AlphaFoldDB" id="A0A8H5D5T1"/>
<dbReference type="PANTHER" id="PTHR31084:SF3">
    <property type="entry name" value="ALPHA-FUCOSIDASE A"/>
    <property type="match status" value="1"/>
</dbReference>
<dbReference type="PIRSF" id="PIRSF007663">
    <property type="entry name" value="UCP007663"/>
    <property type="match status" value="1"/>
</dbReference>
<proteinExistence type="predicted"/>
<dbReference type="InterPro" id="IPR008928">
    <property type="entry name" value="6-hairpin_glycosidase_sf"/>
</dbReference>
<dbReference type="Pfam" id="PF14498">
    <property type="entry name" value="Glyco_hyd_65N_2"/>
    <property type="match status" value="1"/>
</dbReference>
<feature type="domain" description="Glycosyl hydrolase family 95 catalytic" evidence="4">
    <location>
        <begin position="332"/>
        <end position="765"/>
    </location>
</feature>
<dbReference type="GO" id="GO:0004560">
    <property type="term" value="F:alpha-L-fucosidase activity"/>
    <property type="evidence" value="ECO:0007669"/>
    <property type="project" value="InterPro"/>
</dbReference>
<evidence type="ECO:0008006" key="7">
    <source>
        <dbReference type="Google" id="ProtNLM"/>
    </source>
</evidence>
<feature type="chain" id="PRO_5034446955" description="Glycoside hydrolase family 95 protein" evidence="1">
    <location>
        <begin position="26"/>
        <end position="857"/>
    </location>
</feature>
<dbReference type="SUPFAM" id="SSF48208">
    <property type="entry name" value="Six-hairpin glycosidases"/>
    <property type="match status" value="1"/>
</dbReference>
<dbReference type="Proteomes" id="UP000559027">
    <property type="component" value="Unassembled WGS sequence"/>
</dbReference>
<dbReference type="InterPro" id="IPR054363">
    <property type="entry name" value="GH95_cat"/>
</dbReference>
<dbReference type="InterPro" id="IPR049053">
    <property type="entry name" value="AFCA-like_C"/>
</dbReference>
<accession>A0A8H5D5T1</accession>